<dbReference type="AlphaFoldDB" id="A0A1B6C7Q9"/>
<dbReference type="EMBL" id="GEDC01027772">
    <property type="protein sequence ID" value="JAS09526.1"/>
    <property type="molecule type" value="Transcribed_RNA"/>
</dbReference>
<evidence type="ECO:0000313" key="2">
    <source>
        <dbReference type="EMBL" id="JAS09526.1"/>
    </source>
</evidence>
<name>A0A1B6C7Q9_9HEMI</name>
<protein>
    <submittedName>
        <fullName evidence="2">Uncharacterized protein</fullName>
    </submittedName>
</protein>
<sequence>MISQVNIFFQCLWIIIEILLTSCYNDTLNPEYFRKRGFFLNHTDVLHYFQNQSHTDDMVIRQLMYAYRQDCRYDRKIPNPAYDRRPFIVFEGNHRTSRKIVARRFAKVFGGSYLETPPKCLIALRGLFPVNSMERRGYFALSSYALALTVKRVWNHFPIVANGYWFEHHSYSLYKEFGQDLPPEGSFIYDWPKDLLEPDFTFYINFPDNLHYQGTERPRSSWKHVTNEVFNRLNLKNSYIVNTEDGFNSVLDEIEVVLKAKLSARFPGISYKFQTVAAFDRFSRHSRPLKAYENFYSPPQYNNSRQYLTKVL</sequence>
<feature type="chain" id="PRO_5008580184" evidence="1">
    <location>
        <begin position="24"/>
        <end position="312"/>
    </location>
</feature>
<reference evidence="2" key="1">
    <citation type="submission" date="2015-12" db="EMBL/GenBank/DDBJ databases">
        <title>De novo transcriptome assembly of four potential Pierce s Disease insect vectors from Arizona vineyards.</title>
        <authorList>
            <person name="Tassone E.E."/>
        </authorList>
    </citation>
    <scope>NUCLEOTIDE SEQUENCE</scope>
</reference>
<organism evidence="2">
    <name type="scientific">Clastoptera arizonana</name>
    <name type="common">Arizona spittle bug</name>
    <dbReference type="NCBI Taxonomy" id="38151"/>
    <lineage>
        <taxon>Eukaryota</taxon>
        <taxon>Metazoa</taxon>
        <taxon>Ecdysozoa</taxon>
        <taxon>Arthropoda</taxon>
        <taxon>Hexapoda</taxon>
        <taxon>Insecta</taxon>
        <taxon>Pterygota</taxon>
        <taxon>Neoptera</taxon>
        <taxon>Paraneoptera</taxon>
        <taxon>Hemiptera</taxon>
        <taxon>Auchenorrhyncha</taxon>
        <taxon>Cercopoidea</taxon>
        <taxon>Clastopteridae</taxon>
        <taxon>Clastoptera</taxon>
    </lineage>
</organism>
<accession>A0A1B6C7Q9</accession>
<keyword evidence="1" id="KW-0732">Signal</keyword>
<gene>
    <name evidence="2" type="ORF">g.15512</name>
</gene>
<evidence type="ECO:0000256" key="1">
    <source>
        <dbReference type="SAM" id="SignalP"/>
    </source>
</evidence>
<feature type="signal peptide" evidence="1">
    <location>
        <begin position="1"/>
        <end position="23"/>
    </location>
</feature>
<proteinExistence type="predicted"/>